<dbReference type="PROSITE" id="PS00617">
    <property type="entry name" value="RECF_1"/>
    <property type="match status" value="1"/>
</dbReference>
<dbReference type="GO" id="GO:0006302">
    <property type="term" value="P:double-strand break repair"/>
    <property type="evidence" value="ECO:0007669"/>
    <property type="project" value="TreeGrafter"/>
</dbReference>
<dbReference type="InterPro" id="IPR003395">
    <property type="entry name" value="RecF/RecN/SMC_N"/>
</dbReference>
<dbReference type="AlphaFoldDB" id="A0A3A1YC28"/>
<protein>
    <recommendedName>
        <fullName evidence="3 9">DNA replication and repair protein RecF</fullName>
    </recommendedName>
</protein>
<dbReference type="Gene3D" id="1.20.1050.90">
    <property type="entry name" value="RecF/RecN/SMC, N-terminal domain"/>
    <property type="match status" value="1"/>
</dbReference>
<dbReference type="RefSeq" id="WP_119532306.1">
    <property type="nucleotide sequence ID" value="NZ_JBHSSP010000013.1"/>
</dbReference>
<evidence type="ECO:0000256" key="7">
    <source>
        <dbReference type="ARBA" id="ARBA00022840"/>
    </source>
</evidence>
<dbReference type="OrthoDB" id="9803889at2"/>
<keyword evidence="9 10" id="KW-0742">SOS response</keyword>
<accession>A0A3A1YC28</accession>
<feature type="domain" description="RecF/RecN/SMC N-terminal" evidence="11">
    <location>
        <begin position="2"/>
        <end position="346"/>
    </location>
</feature>
<evidence type="ECO:0000259" key="11">
    <source>
        <dbReference type="Pfam" id="PF02463"/>
    </source>
</evidence>
<keyword evidence="9 10" id="KW-0227">DNA damage</keyword>
<dbReference type="Gene3D" id="3.40.50.300">
    <property type="entry name" value="P-loop containing nucleotide triphosphate hydrolases"/>
    <property type="match status" value="1"/>
</dbReference>
<evidence type="ECO:0000256" key="6">
    <source>
        <dbReference type="ARBA" id="ARBA00022741"/>
    </source>
</evidence>
<dbReference type="Proteomes" id="UP000265916">
    <property type="component" value="Unassembled WGS sequence"/>
</dbReference>
<name>A0A3A1YC28_9GAMM</name>
<dbReference type="NCBIfam" id="TIGR00611">
    <property type="entry name" value="recf"/>
    <property type="match status" value="1"/>
</dbReference>
<dbReference type="GO" id="GO:0005524">
    <property type="term" value="F:ATP binding"/>
    <property type="evidence" value="ECO:0007669"/>
    <property type="project" value="UniProtKB-UniRule"/>
</dbReference>
<keyword evidence="9 10" id="KW-0234">DNA repair</keyword>
<keyword evidence="8 9" id="KW-0238">DNA-binding</keyword>
<dbReference type="EMBL" id="NRJG01000142">
    <property type="protein sequence ID" value="RIY35245.1"/>
    <property type="molecule type" value="Genomic_DNA"/>
</dbReference>
<comment type="similarity">
    <text evidence="2 9 10">Belongs to the RecF family.</text>
</comment>
<dbReference type="SUPFAM" id="SSF52540">
    <property type="entry name" value="P-loop containing nucleoside triphosphate hydrolases"/>
    <property type="match status" value="1"/>
</dbReference>
<sequence>MFIKQLNLVNFRNIDNLTLKPGRKLNFVTGHNGAGKTSILEAIFLVSHQRSFKSKKGALVQEGKDNLAVYMQVDNDRNIDHNLGVKIDSKLALTNYLDGAKVEAKETSKLLAVQLIAPDIIQLIDGTPEFRRRYLNWGMFYHYVDFIDLWRKTENLHKNRNSYLKQFKDYLDSGKRIPESELQAYQGYITNLVTYSEELNLKYEKYFALLAEKVQDLLKIFLPEIPITLEYERGWKNDSSLAQILESRFEQDVYSGWARYGIHRFDLSIKCFNLPASEILSRGQQKLLAIALKMAQVDILYEHAQEDCIFVIDDIAAELDQNKQKLFATKLLSNPSQIFMSYIDNSGLNIFNGLIDTWDEFSLEKGKLTHHLVNGEEVISQEFNLDQYFTDNEKEPA</sequence>
<comment type="subcellular location">
    <subcellularLocation>
        <location evidence="1 9 10">Cytoplasm</location>
    </subcellularLocation>
</comment>
<dbReference type="InterPro" id="IPR001238">
    <property type="entry name" value="DNA-binding_RecF"/>
</dbReference>
<dbReference type="InterPro" id="IPR027417">
    <property type="entry name" value="P-loop_NTPase"/>
</dbReference>
<evidence type="ECO:0000256" key="1">
    <source>
        <dbReference type="ARBA" id="ARBA00004496"/>
    </source>
</evidence>
<organism evidence="12 13">
    <name type="scientific">Psittacicella hinzii</name>
    <dbReference type="NCBI Taxonomy" id="2028575"/>
    <lineage>
        <taxon>Bacteria</taxon>
        <taxon>Pseudomonadati</taxon>
        <taxon>Pseudomonadota</taxon>
        <taxon>Gammaproteobacteria</taxon>
        <taxon>Pasteurellales</taxon>
        <taxon>Psittacicellaceae</taxon>
        <taxon>Psittacicella</taxon>
    </lineage>
</organism>
<evidence type="ECO:0000313" key="12">
    <source>
        <dbReference type="EMBL" id="RIY35245.1"/>
    </source>
</evidence>
<comment type="caution">
    <text evidence="12">The sequence shown here is derived from an EMBL/GenBank/DDBJ whole genome shotgun (WGS) entry which is preliminary data.</text>
</comment>
<keyword evidence="13" id="KW-1185">Reference proteome</keyword>
<evidence type="ECO:0000256" key="4">
    <source>
        <dbReference type="ARBA" id="ARBA00022490"/>
    </source>
</evidence>
<dbReference type="GO" id="GO:0000731">
    <property type="term" value="P:DNA synthesis involved in DNA repair"/>
    <property type="evidence" value="ECO:0007669"/>
    <property type="project" value="TreeGrafter"/>
</dbReference>
<keyword evidence="6 9" id="KW-0547">Nucleotide-binding</keyword>
<gene>
    <name evidence="9" type="primary">recF</name>
    <name evidence="12" type="ORF">CKF58_06865</name>
</gene>
<evidence type="ECO:0000313" key="13">
    <source>
        <dbReference type="Proteomes" id="UP000265916"/>
    </source>
</evidence>
<keyword evidence="7 9" id="KW-0067">ATP-binding</keyword>
<dbReference type="PANTHER" id="PTHR32182:SF0">
    <property type="entry name" value="DNA REPLICATION AND REPAIR PROTEIN RECF"/>
    <property type="match status" value="1"/>
</dbReference>
<keyword evidence="4 9" id="KW-0963">Cytoplasm</keyword>
<dbReference type="PROSITE" id="PS00618">
    <property type="entry name" value="RECF_2"/>
    <property type="match status" value="1"/>
</dbReference>
<dbReference type="PANTHER" id="PTHR32182">
    <property type="entry name" value="DNA REPLICATION AND REPAIR PROTEIN RECF"/>
    <property type="match status" value="1"/>
</dbReference>
<evidence type="ECO:0000256" key="9">
    <source>
        <dbReference type="HAMAP-Rule" id="MF_00365"/>
    </source>
</evidence>
<proteinExistence type="inferred from homology"/>
<dbReference type="GO" id="GO:0009432">
    <property type="term" value="P:SOS response"/>
    <property type="evidence" value="ECO:0007669"/>
    <property type="project" value="UniProtKB-UniRule"/>
</dbReference>
<reference evidence="12 13" key="1">
    <citation type="submission" date="2017-08" db="EMBL/GenBank/DDBJ databases">
        <title>Reclassification of Bisgaard taxon 37 and 44.</title>
        <authorList>
            <person name="Christensen H."/>
        </authorList>
    </citation>
    <scope>NUCLEOTIDE SEQUENCE [LARGE SCALE GENOMIC DNA]</scope>
    <source>
        <strain evidence="12 13">111</strain>
    </source>
</reference>
<dbReference type="InterPro" id="IPR018078">
    <property type="entry name" value="DNA-binding_RecF_CS"/>
</dbReference>
<dbReference type="GO" id="GO:0005737">
    <property type="term" value="C:cytoplasm"/>
    <property type="evidence" value="ECO:0007669"/>
    <property type="project" value="UniProtKB-SubCell"/>
</dbReference>
<feature type="binding site" evidence="9">
    <location>
        <begin position="30"/>
        <end position="37"/>
    </location>
    <ligand>
        <name>ATP</name>
        <dbReference type="ChEBI" id="CHEBI:30616"/>
    </ligand>
</feature>
<evidence type="ECO:0000256" key="8">
    <source>
        <dbReference type="ARBA" id="ARBA00023125"/>
    </source>
</evidence>
<dbReference type="InterPro" id="IPR042174">
    <property type="entry name" value="RecF_2"/>
</dbReference>
<keyword evidence="5 9" id="KW-0235">DNA replication</keyword>
<evidence type="ECO:0000256" key="2">
    <source>
        <dbReference type="ARBA" id="ARBA00008016"/>
    </source>
</evidence>
<dbReference type="GO" id="GO:0003697">
    <property type="term" value="F:single-stranded DNA binding"/>
    <property type="evidence" value="ECO:0007669"/>
    <property type="project" value="UniProtKB-UniRule"/>
</dbReference>
<comment type="function">
    <text evidence="9 10">The RecF protein is involved in DNA metabolism; it is required for DNA replication and normal SOS inducibility. RecF binds preferentially to single-stranded, linear DNA. It also seems to bind ATP.</text>
</comment>
<dbReference type="GO" id="GO:0006260">
    <property type="term" value="P:DNA replication"/>
    <property type="evidence" value="ECO:0007669"/>
    <property type="project" value="UniProtKB-UniRule"/>
</dbReference>
<dbReference type="Pfam" id="PF02463">
    <property type="entry name" value="SMC_N"/>
    <property type="match status" value="1"/>
</dbReference>
<evidence type="ECO:0000256" key="5">
    <source>
        <dbReference type="ARBA" id="ARBA00022705"/>
    </source>
</evidence>
<evidence type="ECO:0000256" key="10">
    <source>
        <dbReference type="RuleBase" id="RU000578"/>
    </source>
</evidence>
<evidence type="ECO:0000256" key="3">
    <source>
        <dbReference type="ARBA" id="ARBA00020170"/>
    </source>
</evidence>
<dbReference type="HAMAP" id="MF_00365">
    <property type="entry name" value="RecF"/>
    <property type="match status" value="1"/>
</dbReference>